<keyword evidence="5" id="KW-0813">Transport</keyword>
<dbReference type="Gene3D" id="2.130.10.10">
    <property type="entry name" value="YVTN repeat-like/Quinoprotein amine dehydrogenase"/>
    <property type="match status" value="1"/>
</dbReference>
<organism evidence="15 16">
    <name type="scientific">Geodia barretti</name>
    <name type="common">Barrett's horny sponge</name>
    <dbReference type="NCBI Taxonomy" id="519541"/>
    <lineage>
        <taxon>Eukaryota</taxon>
        <taxon>Metazoa</taxon>
        <taxon>Porifera</taxon>
        <taxon>Demospongiae</taxon>
        <taxon>Heteroscleromorpha</taxon>
        <taxon>Tetractinellida</taxon>
        <taxon>Astrophorina</taxon>
        <taxon>Geodiidae</taxon>
        <taxon>Geodia</taxon>
    </lineage>
</organism>
<comment type="caution">
    <text evidence="15">The sequence shown here is derived from an EMBL/GenBank/DDBJ whole genome shotgun (WGS) entry which is preliminary data.</text>
</comment>
<feature type="repeat" description="WD" evidence="14">
    <location>
        <begin position="210"/>
        <end position="245"/>
    </location>
</feature>
<keyword evidence="12" id="KW-0458">Lysosome</keyword>
<dbReference type="GO" id="GO:0032008">
    <property type="term" value="P:positive regulation of TOR signaling"/>
    <property type="evidence" value="ECO:0007669"/>
    <property type="project" value="TreeGrafter"/>
</dbReference>
<dbReference type="GO" id="GO:0030127">
    <property type="term" value="C:COPII vesicle coat"/>
    <property type="evidence" value="ECO:0007669"/>
    <property type="project" value="TreeGrafter"/>
</dbReference>
<dbReference type="InterPro" id="IPR037363">
    <property type="entry name" value="Sec13/Seh1_fam"/>
</dbReference>
<evidence type="ECO:0000256" key="3">
    <source>
        <dbReference type="ARBA" id="ARBA00010102"/>
    </source>
</evidence>
<dbReference type="GO" id="GO:0005198">
    <property type="term" value="F:structural molecule activity"/>
    <property type="evidence" value="ECO:0007669"/>
    <property type="project" value="InterPro"/>
</dbReference>
<evidence type="ECO:0000256" key="8">
    <source>
        <dbReference type="ARBA" id="ARBA00022816"/>
    </source>
</evidence>
<dbReference type="GO" id="GO:0032527">
    <property type="term" value="P:protein exit from endoplasmic reticulum"/>
    <property type="evidence" value="ECO:0007669"/>
    <property type="project" value="TreeGrafter"/>
</dbReference>
<evidence type="ECO:0000256" key="6">
    <source>
        <dbReference type="ARBA" id="ARBA00022574"/>
    </source>
</evidence>
<dbReference type="GO" id="GO:0031080">
    <property type="term" value="C:nuclear pore outer ring"/>
    <property type="evidence" value="ECO:0007669"/>
    <property type="project" value="TreeGrafter"/>
</dbReference>
<dbReference type="EMBL" id="CASHTH010002414">
    <property type="protein sequence ID" value="CAI8029519.1"/>
    <property type="molecule type" value="Genomic_DNA"/>
</dbReference>
<keyword evidence="16" id="KW-1185">Reference proteome</keyword>
<evidence type="ECO:0000256" key="10">
    <source>
        <dbReference type="ARBA" id="ARBA00023010"/>
    </source>
</evidence>
<dbReference type="FunFam" id="2.130.10.10:FF:000017">
    <property type="entry name" value="SEC13 homolog (S. cerevisiae)"/>
    <property type="match status" value="1"/>
</dbReference>
<evidence type="ECO:0000256" key="5">
    <source>
        <dbReference type="ARBA" id="ARBA00022448"/>
    </source>
</evidence>
<dbReference type="SUPFAM" id="SSF50978">
    <property type="entry name" value="WD40 repeat-like"/>
    <property type="match status" value="1"/>
</dbReference>
<keyword evidence="13" id="KW-0539">Nucleus</keyword>
<dbReference type="AlphaFoldDB" id="A0AA35SH52"/>
<evidence type="ECO:0000256" key="9">
    <source>
        <dbReference type="ARBA" id="ARBA00022927"/>
    </source>
</evidence>
<dbReference type="InterPro" id="IPR015943">
    <property type="entry name" value="WD40/YVTN_repeat-like_dom_sf"/>
</dbReference>
<sequence length="319" mass="35435">MASGVVSEQYRVDTGHEDMIHDAQMDYYGKRLATCSSDRTIKIFEVVENTQNLVATLTGHEGPAWQVDWAHPKFGSILASCSYDRKVIIWKEVNGTWNKIYEFGEHKSSVNSVQWAPHEWGLMLACASSDDSFSIVYYSEGSWKYKRIENAHNMGCNSVSWSPAVNPGSLVEGGARSPVTAVKRLVTGGGDMLLKIWMEENGEWVMEEKLEGHSDWVRDVAWCPGIGLPISRIASCSQDCKVMIWTKDETVGGKWNSVVLKTFSDVVWHGSWSITGDILAVSGADNKVTLWKESMEGAWVCVSEVDKGQEGGTQQPQIS</sequence>
<evidence type="ECO:0000313" key="16">
    <source>
        <dbReference type="Proteomes" id="UP001174909"/>
    </source>
</evidence>
<evidence type="ECO:0000256" key="13">
    <source>
        <dbReference type="ARBA" id="ARBA00023242"/>
    </source>
</evidence>
<keyword evidence="7" id="KW-0677">Repeat</keyword>
<dbReference type="InterPro" id="IPR001680">
    <property type="entry name" value="WD40_rpt"/>
</dbReference>
<dbReference type="PANTHER" id="PTHR11024:SF2">
    <property type="entry name" value="PROTEIN SEC13 HOMOLOG"/>
    <property type="match status" value="1"/>
</dbReference>
<gene>
    <name evidence="15" type="ORF">GBAR_LOCUS16767</name>
</gene>
<comment type="subcellular location">
    <subcellularLocation>
        <location evidence="1">Lysosome</location>
    </subcellularLocation>
    <subcellularLocation>
        <location evidence="2">Nucleus</location>
        <location evidence="2">Nuclear pore complex</location>
    </subcellularLocation>
</comment>
<keyword evidence="8" id="KW-0509">mRNA transport</keyword>
<dbReference type="Proteomes" id="UP001174909">
    <property type="component" value="Unassembled WGS sequence"/>
</dbReference>
<dbReference type="PANTHER" id="PTHR11024">
    <property type="entry name" value="NUCLEAR PORE COMPLEX PROTEIN SEC13 / SEH1 FAMILY MEMBER"/>
    <property type="match status" value="1"/>
</dbReference>
<reference evidence="15" key="1">
    <citation type="submission" date="2023-03" db="EMBL/GenBank/DDBJ databases">
        <authorList>
            <person name="Steffen K."/>
            <person name="Cardenas P."/>
        </authorList>
    </citation>
    <scope>NUCLEOTIDE SEQUENCE</scope>
</reference>
<evidence type="ECO:0000256" key="14">
    <source>
        <dbReference type="PROSITE-ProRule" id="PRU00221"/>
    </source>
</evidence>
<dbReference type="GO" id="GO:0051028">
    <property type="term" value="P:mRNA transport"/>
    <property type="evidence" value="ECO:0007669"/>
    <property type="project" value="UniProtKB-KW"/>
</dbReference>
<dbReference type="GO" id="GO:0005764">
    <property type="term" value="C:lysosome"/>
    <property type="evidence" value="ECO:0007669"/>
    <property type="project" value="UniProtKB-SubCell"/>
</dbReference>
<dbReference type="InterPro" id="IPR036322">
    <property type="entry name" value="WD40_repeat_dom_sf"/>
</dbReference>
<protein>
    <recommendedName>
        <fullName evidence="4">Protein SEC13 homolog</fullName>
    </recommendedName>
</protein>
<keyword evidence="6 14" id="KW-0853">WD repeat</keyword>
<keyword evidence="11" id="KW-0906">Nuclear pore complex</keyword>
<keyword evidence="10" id="KW-0811">Translocation</keyword>
<evidence type="ECO:0000313" key="15">
    <source>
        <dbReference type="EMBL" id="CAI8029519.1"/>
    </source>
</evidence>
<evidence type="ECO:0000256" key="7">
    <source>
        <dbReference type="ARBA" id="ARBA00022737"/>
    </source>
</evidence>
<keyword evidence="9" id="KW-0653">Protein transport</keyword>
<evidence type="ECO:0000256" key="11">
    <source>
        <dbReference type="ARBA" id="ARBA00023132"/>
    </source>
</evidence>
<evidence type="ECO:0000256" key="1">
    <source>
        <dbReference type="ARBA" id="ARBA00004371"/>
    </source>
</evidence>
<proteinExistence type="inferred from homology"/>
<dbReference type="PROSITE" id="PS50082">
    <property type="entry name" value="WD_REPEATS_2"/>
    <property type="match status" value="2"/>
</dbReference>
<name>A0AA35SH52_GEOBA</name>
<comment type="similarity">
    <text evidence="3">Belongs to the WD repeat SEC13 family.</text>
</comment>
<dbReference type="GO" id="GO:0090114">
    <property type="term" value="P:COPII-coated vesicle budding"/>
    <property type="evidence" value="ECO:0007669"/>
    <property type="project" value="TreeGrafter"/>
</dbReference>
<dbReference type="GO" id="GO:0006606">
    <property type="term" value="P:protein import into nucleus"/>
    <property type="evidence" value="ECO:0007669"/>
    <property type="project" value="TreeGrafter"/>
</dbReference>
<feature type="repeat" description="WD" evidence="14">
    <location>
        <begin position="57"/>
        <end position="91"/>
    </location>
</feature>
<accession>A0AA35SH52</accession>
<dbReference type="SMART" id="SM00320">
    <property type="entry name" value="WD40"/>
    <property type="match status" value="6"/>
</dbReference>
<evidence type="ECO:0000256" key="4">
    <source>
        <dbReference type="ARBA" id="ARBA00019195"/>
    </source>
</evidence>
<dbReference type="Pfam" id="PF00400">
    <property type="entry name" value="WD40"/>
    <property type="match status" value="3"/>
</dbReference>
<evidence type="ECO:0000256" key="2">
    <source>
        <dbReference type="ARBA" id="ARBA00004567"/>
    </source>
</evidence>
<evidence type="ECO:0000256" key="12">
    <source>
        <dbReference type="ARBA" id="ARBA00023228"/>
    </source>
</evidence>